<name>M6QDI4_9LEPT</name>
<keyword evidence="2" id="KW-1185">Reference proteome</keyword>
<organism evidence="1 2">
    <name type="scientific">Leptospira weilii str. UI 13098</name>
    <dbReference type="NCBI Taxonomy" id="1088542"/>
    <lineage>
        <taxon>Bacteria</taxon>
        <taxon>Pseudomonadati</taxon>
        <taxon>Spirochaetota</taxon>
        <taxon>Spirochaetia</taxon>
        <taxon>Leptospirales</taxon>
        <taxon>Leptospiraceae</taxon>
        <taxon>Leptospira</taxon>
    </lineage>
</organism>
<gene>
    <name evidence="1" type="ORF">LEP1GSC108_3301</name>
</gene>
<protein>
    <submittedName>
        <fullName evidence="1">Uncharacterized protein</fullName>
    </submittedName>
</protein>
<dbReference type="Proteomes" id="UP000012118">
    <property type="component" value="Unassembled WGS sequence"/>
</dbReference>
<accession>M6QDI4</accession>
<proteinExistence type="predicted"/>
<reference evidence="1 2" key="1">
    <citation type="submission" date="2013-01" db="EMBL/GenBank/DDBJ databases">
        <authorList>
            <person name="Harkins D.M."/>
            <person name="Durkin A.S."/>
            <person name="Brinkac L.M."/>
            <person name="Haft D.H."/>
            <person name="Selengut J.D."/>
            <person name="Sanka R."/>
            <person name="DePew J."/>
            <person name="Purushe J."/>
            <person name="Chanthongthip A."/>
            <person name="Lattana O."/>
            <person name="Phetsouvanh R."/>
            <person name="Newton P.N."/>
            <person name="Vinetz J.M."/>
            <person name="Sutton G.G."/>
            <person name="Nierman W.C."/>
            <person name="Fouts D.E."/>
        </authorList>
    </citation>
    <scope>NUCLEOTIDE SEQUENCE [LARGE SCALE GENOMIC DNA]</scope>
    <source>
        <strain evidence="1 2">UI 13098</strain>
    </source>
</reference>
<sequence length="75" mass="8889">MIQMYYGRIIFLDGELSISLPFAIQAKSIQQAFELLKIKYEIHENQIFDLKITNRKALKDHKESSLQKYKESLLK</sequence>
<dbReference type="RefSeq" id="WP_004502798.1">
    <property type="nucleotide sequence ID" value="NZ_AHNU02000034.1"/>
</dbReference>
<dbReference type="AlphaFoldDB" id="M6QDI4"/>
<evidence type="ECO:0000313" key="1">
    <source>
        <dbReference type="EMBL" id="EMN91285.1"/>
    </source>
</evidence>
<evidence type="ECO:0000313" key="2">
    <source>
        <dbReference type="Proteomes" id="UP000012118"/>
    </source>
</evidence>
<dbReference type="EMBL" id="AHNU02000034">
    <property type="protein sequence ID" value="EMN91285.1"/>
    <property type="molecule type" value="Genomic_DNA"/>
</dbReference>
<comment type="caution">
    <text evidence="1">The sequence shown here is derived from an EMBL/GenBank/DDBJ whole genome shotgun (WGS) entry which is preliminary data.</text>
</comment>